<dbReference type="Pfam" id="PF05705">
    <property type="entry name" value="DUF829"/>
    <property type="match status" value="1"/>
</dbReference>
<accession>A0AA39FV50</accession>
<dbReference type="Gene3D" id="3.40.50.1820">
    <property type="entry name" value="alpha/beta hydrolase"/>
    <property type="match status" value="1"/>
</dbReference>
<proteinExistence type="predicted"/>
<comment type="caution">
    <text evidence="1">The sequence shown here is derived from an EMBL/GenBank/DDBJ whole genome shotgun (WGS) entry which is preliminary data.</text>
</comment>
<reference evidence="1" key="1">
    <citation type="journal article" date="2023" name="bioRxiv">
        <title>Scaffold-level genome assemblies of two parasitoid biocontrol wasps reveal the parthenogenesis mechanism and an associated novel virus.</title>
        <authorList>
            <person name="Inwood S."/>
            <person name="Skelly J."/>
            <person name="Guhlin J."/>
            <person name="Harrop T."/>
            <person name="Goldson S."/>
            <person name="Dearden P."/>
        </authorList>
    </citation>
    <scope>NUCLEOTIDE SEQUENCE</scope>
    <source>
        <strain evidence="1">Irish</strain>
        <tissue evidence="1">Whole body</tissue>
    </source>
</reference>
<dbReference type="PANTHER" id="PTHR20908">
    <property type="entry name" value="LD15586P"/>
    <property type="match status" value="1"/>
</dbReference>
<gene>
    <name evidence="1" type="ORF">PV328_000340</name>
</gene>
<protein>
    <submittedName>
        <fullName evidence="1">Uncharacterized protein</fullName>
    </submittedName>
</protein>
<keyword evidence="2" id="KW-1185">Reference proteome</keyword>
<evidence type="ECO:0000313" key="1">
    <source>
        <dbReference type="EMBL" id="KAK0176181.1"/>
    </source>
</evidence>
<dbReference type="EMBL" id="JAQQBS010000001">
    <property type="protein sequence ID" value="KAK0176181.1"/>
    <property type="molecule type" value="Genomic_DNA"/>
</dbReference>
<reference evidence="1" key="2">
    <citation type="submission" date="2023-03" db="EMBL/GenBank/DDBJ databases">
        <authorList>
            <person name="Inwood S.N."/>
            <person name="Skelly J.G."/>
            <person name="Guhlin J."/>
            <person name="Harrop T.W.R."/>
            <person name="Goldson S.G."/>
            <person name="Dearden P.K."/>
        </authorList>
    </citation>
    <scope>NUCLEOTIDE SEQUENCE</scope>
    <source>
        <strain evidence="1">Irish</strain>
        <tissue evidence="1">Whole body</tissue>
    </source>
</reference>
<dbReference type="PANTHER" id="PTHR20908:SF1">
    <property type="entry name" value="LD15586P"/>
    <property type="match status" value="1"/>
</dbReference>
<evidence type="ECO:0000313" key="2">
    <source>
        <dbReference type="Proteomes" id="UP001168990"/>
    </source>
</evidence>
<dbReference type="GO" id="GO:0017171">
    <property type="term" value="F:serine hydrolase activity"/>
    <property type="evidence" value="ECO:0007669"/>
    <property type="project" value="TreeGrafter"/>
</dbReference>
<dbReference type="Proteomes" id="UP001168990">
    <property type="component" value="Unassembled WGS sequence"/>
</dbReference>
<dbReference type="InterPro" id="IPR008547">
    <property type="entry name" value="DUF829_TMEM53"/>
</dbReference>
<sequence length="318" mass="37078">MSVMRQFIFTIAKSRFAAMRQSPLTIKKHNLLMGFVACRMASTHHVTKNIEVICPDEPLTLEKPTGPAYTTNRPLLVLLSWLMAKKSHVMKFANLYLEQGFDVVTVNVTPWQFMWPTKGTRVVANDLLTFLNEHNNYQQIMLHGFSIGGYMWGEVLDYILKNPEKYKHVIERIVGQVWDSAVDANHLSIGTSRAAFPHNDVMQKLLQKYMEYHLKVFHTQATQYYLRSSQLFYNNLVYSPALFFLSKVDPIGTVESNMKVRDSWDSLGIPTYVKIFEKSPHVGHFRKYPKEYVNELYTFMDKLNLIKNEEKIRARLRN</sequence>
<dbReference type="AlphaFoldDB" id="A0AA39FV50"/>
<dbReference type="InterPro" id="IPR029058">
    <property type="entry name" value="AB_hydrolase_fold"/>
</dbReference>
<dbReference type="SUPFAM" id="SSF53474">
    <property type="entry name" value="alpha/beta-Hydrolases"/>
    <property type="match status" value="1"/>
</dbReference>
<name>A0AA39FV50_9HYME</name>
<organism evidence="1 2">
    <name type="scientific">Microctonus aethiopoides</name>
    <dbReference type="NCBI Taxonomy" id="144406"/>
    <lineage>
        <taxon>Eukaryota</taxon>
        <taxon>Metazoa</taxon>
        <taxon>Ecdysozoa</taxon>
        <taxon>Arthropoda</taxon>
        <taxon>Hexapoda</taxon>
        <taxon>Insecta</taxon>
        <taxon>Pterygota</taxon>
        <taxon>Neoptera</taxon>
        <taxon>Endopterygota</taxon>
        <taxon>Hymenoptera</taxon>
        <taxon>Apocrita</taxon>
        <taxon>Ichneumonoidea</taxon>
        <taxon>Braconidae</taxon>
        <taxon>Euphorinae</taxon>
        <taxon>Microctonus</taxon>
    </lineage>
</organism>